<sequence length="1030" mass="112463">MTSMHYIVPTESWASNGLDSSSDSIKTSVSTATFPQSTQETPCKPLCSSQNISSNTATTGMTIAKVQTLVADATSITAICPAKESQLTLQSQYPYSLEQSTEISLSNTCNPRSASSASSLSATLSSGACDEEAFPAPTVFAARLSYSAVAATGHAHRIPHAMAIPSVHYGVHQLAVTTPCESSLSPSILPHTASFSPPKTIGLSTSPTHGESDLDLQIQSCMSNLGHTNPVELETQSYASDTTLPQSTENLALENDKYLNDGEYTTSCKSSSSHESDLQNETGLQSKQDDHLMEQHMESADGQLLDPQHMHMYSYIPPPPMGFSYGHIHPDYYYISPQFQQLPGDASANSPSPSHAELEVANSITASASPSTVVNDLEPLGSPSEIQSPTTSVITASHSYPMNSQFQNYSQFQQYKSVPVHPYYPSHQHPIYYPGYAPHGIYANQGGIPMSAPSSSSCTYPAAGNGSGGRYMLLAQYQQPFSSTNYNGLQPIADPAMTHPAALSSNFFNQTQVAFDSTSNTANTGDTVEGQKKLHSYGENQPYHSRPFQQGKKANYFAPRQSKSYHQNQQQTYPHPSNQRARSTSISSNASTATSGHSKRQYGNSSSRGQNQQQYHHASNNMRAQERKNSFGGSDNGHNFYMTTNIYVRKLSPHVTDADFVELCKEFGKIVSSKAIIDPMTNMCKGFGFVMYETIEETQQATLGLVVKGYEVAPAKIGPRNMAVSPNQALPALDINTKELSADQETSLYVACLPQDMNEEGLLELFSDFKPISSRVMFENNVSRGMGFIKFSDRQAAKSAITKFNGAVIPGASRALRVSVAEPPGQRRHKNSHYKHHYMSRNQHYNLQSANSAKPLYFHAPQQVPWTPNPYSPQAFGQTGMYAPYYGMYSYPELPIMYGDVNGYPDTVKTGIDVSENTANTPQLYSTNSYDTEFHSAKCSTGDSDDHSTRDGYTLTKEFTHTGTDSSSDVVVLMDGKVYTDNGHEYSCNQNGFEDNVSDVTEREYVLDSNGLNDDMVECVGKALEKQCVV</sequence>
<feature type="domain" description="RRM" evidence="4">
    <location>
        <begin position="644"/>
        <end position="729"/>
    </location>
</feature>
<accession>A0A177WLH6</accession>
<keyword evidence="1 2" id="KW-0694">RNA-binding</keyword>
<dbReference type="eggNOG" id="KOG4733">
    <property type="taxonomic scope" value="Eukaryota"/>
</dbReference>
<feature type="compositionally biased region" description="Low complexity" evidence="3">
    <location>
        <begin position="581"/>
        <end position="615"/>
    </location>
</feature>
<dbReference type="SMART" id="SM00360">
    <property type="entry name" value="RRM"/>
    <property type="match status" value="2"/>
</dbReference>
<evidence type="ECO:0000313" key="6">
    <source>
        <dbReference type="Proteomes" id="UP000077115"/>
    </source>
</evidence>
<name>A0A177WLH6_BATDL</name>
<gene>
    <name evidence="5" type="ORF">BDEG_24363</name>
</gene>
<dbReference type="InterPro" id="IPR050502">
    <property type="entry name" value="Euk_RNA-bind_prot"/>
</dbReference>
<feature type="region of interest" description="Disordered" evidence="3">
    <location>
        <begin position="561"/>
        <end position="636"/>
    </location>
</feature>
<dbReference type="Gene3D" id="3.30.70.330">
    <property type="match status" value="2"/>
</dbReference>
<dbReference type="VEuPathDB" id="FungiDB:BDEG_24363"/>
<dbReference type="SUPFAM" id="SSF54928">
    <property type="entry name" value="RNA-binding domain, RBD"/>
    <property type="match status" value="2"/>
</dbReference>
<dbReference type="GO" id="GO:0003729">
    <property type="term" value="F:mRNA binding"/>
    <property type="evidence" value="ECO:0007669"/>
    <property type="project" value="TreeGrafter"/>
</dbReference>
<evidence type="ECO:0000256" key="1">
    <source>
        <dbReference type="ARBA" id="ARBA00022884"/>
    </source>
</evidence>
<dbReference type="InterPro" id="IPR012677">
    <property type="entry name" value="Nucleotide-bd_a/b_plait_sf"/>
</dbReference>
<dbReference type="InterPro" id="IPR000504">
    <property type="entry name" value="RRM_dom"/>
</dbReference>
<dbReference type="PANTHER" id="PTHR48025:SF1">
    <property type="entry name" value="RRM DOMAIN-CONTAINING PROTEIN"/>
    <property type="match status" value="1"/>
</dbReference>
<feature type="domain" description="RRM" evidence="4">
    <location>
        <begin position="746"/>
        <end position="823"/>
    </location>
</feature>
<reference evidence="5 6" key="1">
    <citation type="submission" date="2006-10" db="EMBL/GenBank/DDBJ databases">
        <title>The Genome Sequence of Batrachochytrium dendrobatidis JEL423.</title>
        <authorList>
            <consortium name="The Broad Institute Genome Sequencing Platform"/>
            <person name="Birren B."/>
            <person name="Lander E."/>
            <person name="Galagan J."/>
            <person name="Cuomo C."/>
            <person name="Devon K."/>
            <person name="Jaffe D."/>
            <person name="Butler J."/>
            <person name="Alvarez P."/>
            <person name="Gnerre S."/>
            <person name="Grabherr M."/>
            <person name="Kleber M."/>
            <person name="Mauceli E."/>
            <person name="Brockman W."/>
            <person name="Young S."/>
            <person name="LaButti K."/>
            <person name="Sykes S."/>
            <person name="DeCaprio D."/>
            <person name="Crawford M."/>
            <person name="Koehrsen M."/>
            <person name="Engels R."/>
            <person name="Montgomery P."/>
            <person name="Pearson M."/>
            <person name="Howarth C."/>
            <person name="Larson L."/>
            <person name="White J."/>
            <person name="O'Leary S."/>
            <person name="Kodira C."/>
            <person name="Zeng Q."/>
            <person name="Yandava C."/>
            <person name="Alvarado L."/>
            <person name="Longcore J."/>
            <person name="James T."/>
        </authorList>
    </citation>
    <scope>NUCLEOTIDE SEQUENCE [LARGE SCALE GENOMIC DNA]</scope>
    <source>
        <strain evidence="5 6">JEL423</strain>
    </source>
</reference>
<dbReference type="OrthoDB" id="271725at2759"/>
<organism evidence="5 6">
    <name type="scientific">Batrachochytrium dendrobatidis (strain JEL423)</name>
    <dbReference type="NCBI Taxonomy" id="403673"/>
    <lineage>
        <taxon>Eukaryota</taxon>
        <taxon>Fungi</taxon>
        <taxon>Fungi incertae sedis</taxon>
        <taxon>Chytridiomycota</taxon>
        <taxon>Chytridiomycota incertae sedis</taxon>
        <taxon>Chytridiomycetes</taxon>
        <taxon>Rhizophydiales</taxon>
        <taxon>Rhizophydiales incertae sedis</taxon>
        <taxon>Batrachochytrium</taxon>
    </lineage>
</organism>
<dbReference type="InterPro" id="IPR035979">
    <property type="entry name" value="RBD_domain_sf"/>
</dbReference>
<evidence type="ECO:0000313" key="5">
    <source>
        <dbReference type="EMBL" id="OAJ40656.1"/>
    </source>
</evidence>
<feature type="compositionally biased region" description="Polar residues" evidence="3">
    <location>
        <begin position="561"/>
        <end position="580"/>
    </location>
</feature>
<evidence type="ECO:0000259" key="4">
    <source>
        <dbReference type="PROSITE" id="PS50102"/>
    </source>
</evidence>
<dbReference type="EMBL" id="DS022304">
    <property type="protein sequence ID" value="OAJ40656.1"/>
    <property type="molecule type" value="Genomic_DNA"/>
</dbReference>
<dbReference type="AlphaFoldDB" id="A0A177WLH6"/>
<protein>
    <recommendedName>
        <fullName evidence="4">RRM domain-containing protein</fullName>
    </recommendedName>
</protein>
<evidence type="ECO:0000256" key="3">
    <source>
        <dbReference type="SAM" id="MobiDB-lite"/>
    </source>
</evidence>
<dbReference type="Proteomes" id="UP000077115">
    <property type="component" value="Unassembled WGS sequence"/>
</dbReference>
<dbReference type="Pfam" id="PF00076">
    <property type="entry name" value="RRM_1"/>
    <property type="match status" value="2"/>
</dbReference>
<dbReference type="PROSITE" id="PS50102">
    <property type="entry name" value="RRM"/>
    <property type="match status" value="2"/>
</dbReference>
<proteinExistence type="predicted"/>
<feature type="region of interest" description="Disordered" evidence="3">
    <location>
        <begin position="263"/>
        <end position="286"/>
    </location>
</feature>
<reference evidence="5 6" key="2">
    <citation type="submission" date="2016-05" db="EMBL/GenBank/DDBJ databases">
        <title>Lineage-specific infection strategies underlie the spectrum of fungal disease in amphibians.</title>
        <authorList>
            <person name="Cuomo C.A."/>
            <person name="Farrer R.A."/>
            <person name="James T."/>
            <person name="Longcore J."/>
            <person name="Birren B."/>
        </authorList>
    </citation>
    <scope>NUCLEOTIDE SEQUENCE [LARGE SCALE GENOMIC DNA]</scope>
    <source>
        <strain evidence="5 6">JEL423</strain>
    </source>
</reference>
<feature type="region of interest" description="Disordered" evidence="3">
    <location>
        <begin position="518"/>
        <end position="549"/>
    </location>
</feature>
<dbReference type="STRING" id="403673.A0A177WLH6"/>
<evidence type="ECO:0000256" key="2">
    <source>
        <dbReference type="PROSITE-ProRule" id="PRU00176"/>
    </source>
</evidence>
<dbReference type="PANTHER" id="PTHR48025">
    <property type="entry name" value="OS02G0815200 PROTEIN"/>
    <property type="match status" value="1"/>
</dbReference>